<feature type="active site" description="Proton donor/acceptor" evidence="7">
    <location>
        <position position="397"/>
    </location>
</feature>
<feature type="domain" description="L,D-TPase catalytic" evidence="8">
    <location>
        <begin position="304"/>
        <end position="437"/>
    </location>
</feature>
<feature type="active site" description="Nucleophile" evidence="7">
    <location>
        <position position="413"/>
    </location>
</feature>
<dbReference type="InterPro" id="IPR038063">
    <property type="entry name" value="Transpep_catalytic_dom"/>
</dbReference>
<keyword evidence="4 7" id="KW-0133">Cell shape</keyword>
<evidence type="ECO:0000256" key="1">
    <source>
        <dbReference type="ARBA" id="ARBA00004752"/>
    </source>
</evidence>
<dbReference type="OrthoDB" id="9787225at2"/>
<dbReference type="Gene3D" id="2.40.440.10">
    <property type="entry name" value="L,D-transpeptidase catalytic domain-like"/>
    <property type="match status" value="1"/>
</dbReference>
<protein>
    <submittedName>
        <fullName evidence="9">L,D-transpeptidase</fullName>
    </submittedName>
</protein>
<comment type="pathway">
    <text evidence="1 7">Cell wall biogenesis; peptidoglycan biosynthesis.</text>
</comment>
<dbReference type="GO" id="GO:0018104">
    <property type="term" value="P:peptidoglycan-protein cross-linking"/>
    <property type="evidence" value="ECO:0007669"/>
    <property type="project" value="TreeGrafter"/>
</dbReference>
<evidence type="ECO:0000259" key="8">
    <source>
        <dbReference type="PROSITE" id="PS52029"/>
    </source>
</evidence>
<dbReference type="InterPro" id="IPR005490">
    <property type="entry name" value="LD_TPept_cat_dom"/>
</dbReference>
<dbReference type="GO" id="GO:0071555">
    <property type="term" value="P:cell wall organization"/>
    <property type="evidence" value="ECO:0007669"/>
    <property type="project" value="UniProtKB-UniRule"/>
</dbReference>
<evidence type="ECO:0000313" key="10">
    <source>
        <dbReference type="Proteomes" id="UP000324738"/>
    </source>
</evidence>
<evidence type="ECO:0000256" key="2">
    <source>
        <dbReference type="ARBA" id="ARBA00005992"/>
    </source>
</evidence>
<dbReference type="GO" id="GO:0008360">
    <property type="term" value="P:regulation of cell shape"/>
    <property type="evidence" value="ECO:0007669"/>
    <property type="project" value="UniProtKB-UniRule"/>
</dbReference>
<dbReference type="Proteomes" id="UP000324738">
    <property type="component" value="Unassembled WGS sequence"/>
</dbReference>
<accession>A0A5B0DS82</accession>
<evidence type="ECO:0000313" key="9">
    <source>
        <dbReference type="EMBL" id="KAA0968862.1"/>
    </source>
</evidence>
<dbReference type="EMBL" id="VTWH01000004">
    <property type="protein sequence ID" value="KAA0968862.1"/>
    <property type="molecule type" value="Genomic_DNA"/>
</dbReference>
<keyword evidence="6 7" id="KW-0961">Cell wall biogenesis/degradation</keyword>
<dbReference type="SUPFAM" id="SSF141523">
    <property type="entry name" value="L,D-transpeptidase catalytic domain-like"/>
    <property type="match status" value="1"/>
</dbReference>
<gene>
    <name evidence="9" type="ORF">FPY71_14930</name>
</gene>
<dbReference type="UniPathway" id="UPA00219"/>
<evidence type="ECO:0000256" key="5">
    <source>
        <dbReference type="ARBA" id="ARBA00022984"/>
    </source>
</evidence>
<dbReference type="CDD" id="cd16913">
    <property type="entry name" value="YkuD_like"/>
    <property type="match status" value="1"/>
</dbReference>
<keyword evidence="5 7" id="KW-0573">Peptidoglycan synthesis</keyword>
<dbReference type="PROSITE" id="PS52029">
    <property type="entry name" value="LD_TPASE"/>
    <property type="match status" value="1"/>
</dbReference>
<evidence type="ECO:0000256" key="6">
    <source>
        <dbReference type="ARBA" id="ARBA00023316"/>
    </source>
</evidence>
<dbReference type="Pfam" id="PF03734">
    <property type="entry name" value="YkuD"/>
    <property type="match status" value="1"/>
</dbReference>
<comment type="similarity">
    <text evidence="2">Belongs to the YkuD family.</text>
</comment>
<evidence type="ECO:0000256" key="7">
    <source>
        <dbReference type="PROSITE-ProRule" id="PRU01373"/>
    </source>
</evidence>
<proteinExistence type="inferred from homology"/>
<evidence type="ECO:0000256" key="4">
    <source>
        <dbReference type="ARBA" id="ARBA00022960"/>
    </source>
</evidence>
<sequence>MSGRGMRLVMIAVRRLALALVLPGVLSVMTGPALSQYGYQNDAYYNNLDMNGVERFLDDQGRIVTVDAYGQIISVEEPPQRGYGEPPIALSAPPPGAVLEGPVGRDYYDNRQAGYPPVDRGYTGSIEQVPPAVQPMQPGQPMIETNPAPPVAGPSGTKATIEVAALQVLLDRAGISPGVIDGRMGSNVNKAVAAYFEMTGKRIDASNPQALLEELHMTGGPAIKQYEITNEDVAGPFVASIPSDYGEKALLPAMSYERVSEMLAERFHMDENYLRSLNPEADFSRPGTLLKVMDTGKNVATPVSRIIADKGREQVRAYDEAGRLVAAYPATIGSSATPSPSGIVEVTRIALNPNYTYNPKINFQQGNNTRVLTIPPGPNGPVGSVWIALSKPTYGIHGTPEPSQIGKTNSHGCIRLTNWDAQELAKIVKPGVVVEFID</sequence>
<dbReference type="AlphaFoldDB" id="A0A5B0DS82"/>
<reference evidence="9 10" key="1">
    <citation type="submission" date="2019-08" db="EMBL/GenBank/DDBJ databases">
        <title>Aureimonas fodiniaquatilis sp. nov., isolated from a coal mine wastewater.</title>
        <authorList>
            <person name="Kim W."/>
        </authorList>
    </citation>
    <scope>NUCLEOTIDE SEQUENCE [LARGE SCALE GENOMIC DNA]</scope>
    <source>
        <strain evidence="9 10">CAU 1482</strain>
    </source>
</reference>
<evidence type="ECO:0000256" key="3">
    <source>
        <dbReference type="ARBA" id="ARBA00022679"/>
    </source>
</evidence>
<dbReference type="GO" id="GO:0005576">
    <property type="term" value="C:extracellular region"/>
    <property type="evidence" value="ECO:0007669"/>
    <property type="project" value="TreeGrafter"/>
</dbReference>
<dbReference type="GO" id="GO:0016740">
    <property type="term" value="F:transferase activity"/>
    <property type="evidence" value="ECO:0007669"/>
    <property type="project" value="UniProtKB-KW"/>
</dbReference>
<dbReference type="InterPro" id="IPR050979">
    <property type="entry name" value="LD-transpeptidase"/>
</dbReference>
<dbReference type="PANTHER" id="PTHR30582:SF30">
    <property type="entry name" value="BLR4375 PROTEIN"/>
    <property type="match status" value="1"/>
</dbReference>
<keyword evidence="3" id="KW-0808">Transferase</keyword>
<dbReference type="PANTHER" id="PTHR30582">
    <property type="entry name" value="L,D-TRANSPEPTIDASE"/>
    <property type="match status" value="1"/>
</dbReference>
<dbReference type="GO" id="GO:0071972">
    <property type="term" value="F:peptidoglycan L,D-transpeptidase activity"/>
    <property type="evidence" value="ECO:0007669"/>
    <property type="project" value="TreeGrafter"/>
</dbReference>
<organism evidence="9 10">
    <name type="scientific">Aureimonas fodinaquatilis</name>
    <dbReference type="NCBI Taxonomy" id="2565783"/>
    <lineage>
        <taxon>Bacteria</taxon>
        <taxon>Pseudomonadati</taxon>
        <taxon>Pseudomonadota</taxon>
        <taxon>Alphaproteobacteria</taxon>
        <taxon>Hyphomicrobiales</taxon>
        <taxon>Aurantimonadaceae</taxon>
        <taxon>Aureimonas</taxon>
    </lineage>
</organism>
<name>A0A5B0DS82_9HYPH</name>
<comment type="caution">
    <text evidence="9">The sequence shown here is derived from an EMBL/GenBank/DDBJ whole genome shotgun (WGS) entry which is preliminary data.</text>
</comment>
<keyword evidence="10" id="KW-1185">Reference proteome</keyword>